<evidence type="ECO:0000256" key="5">
    <source>
        <dbReference type="ARBA" id="ARBA00022989"/>
    </source>
</evidence>
<sequence>MACLSPVEKIELENSEKKEATIVDEKPVDSRFDSVTSFFLKHPDSSYTVEKLHSHDDVDLLPLWKRRLHHFAPVFTVLSLGAYFLYFTFRIMYTLKAQAKYHHVYVIAWFFISAEISVVIPAMFHHTFSLLAVRGRKRSKLRLRGEHAPTIDVFVTCCKEDVDVVLDTARAACGVDYPADRFRVVVLDDGADPELKQAVEELSLQYSNVYYHARVKVKGVPHHAKAGNLIGGTDLVTRLPGGAGEYIAALDADMIPEPDWLRAIVAHLVLDSRLALACPPQLFYNVPENDPLVQSLDAFVHVMEVTKDSCGVAWCTGSGYLIRRSALEAIGGWPVGTLAEDTFTSSLLLGAGWKTAYIHEPLQFGTVPDTYTGHLKQRTRWTLGTLQSALKQRFCLFGSMVRKMTILQRLSGLMFSVDAFFKIFMLISLLTIPVVLVSGGTLVAYTNWNQLRWQIRLAFGSLILSRINEWIYFLPSGYRLAQRDNGAMMWMAPYHAITVVRSFLLPKWLGGKPMTFVTSGSIKDELNERDAHTRAPLHRRLKVIMWDCKAYLHLSFILFVLAAVILSTVRAFTTQHNAHDVLVYLLTHAFFPPMIWIVSLTAFSIPIKYAIWPPTMPDREELLDRNPKTGIAYPKPERKVQRWKKTTFWHETQYSFVTIFSTFCFIGTFFV</sequence>
<dbReference type="GO" id="GO:0016757">
    <property type="term" value="F:glycosyltransferase activity"/>
    <property type="evidence" value="ECO:0007669"/>
    <property type="project" value="UniProtKB-KW"/>
</dbReference>
<dbReference type="Proteomes" id="UP000799776">
    <property type="component" value="Unassembled WGS sequence"/>
</dbReference>
<dbReference type="CDD" id="cd06421">
    <property type="entry name" value="CESA_CelA_like"/>
    <property type="match status" value="1"/>
</dbReference>
<name>A0A9P4LZX9_9PEZI</name>
<keyword evidence="5 7" id="KW-1133">Transmembrane helix</keyword>
<feature type="transmembrane region" description="Helical" evidence="7">
    <location>
        <begin position="581"/>
        <end position="607"/>
    </location>
</feature>
<dbReference type="SUPFAM" id="SSF53448">
    <property type="entry name" value="Nucleotide-diphospho-sugar transferases"/>
    <property type="match status" value="1"/>
</dbReference>
<dbReference type="Pfam" id="PF13632">
    <property type="entry name" value="Glyco_trans_2_3"/>
    <property type="match status" value="1"/>
</dbReference>
<keyword evidence="2" id="KW-0328">Glycosyltransferase</keyword>
<dbReference type="EMBL" id="ML978711">
    <property type="protein sequence ID" value="KAF2091600.1"/>
    <property type="molecule type" value="Genomic_DNA"/>
</dbReference>
<gene>
    <name evidence="9" type="ORF">K490DRAFT_70411</name>
</gene>
<proteinExistence type="predicted"/>
<evidence type="ECO:0000256" key="1">
    <source>
        <dbReference type="ARBA" id="ARBA00004141"/>
    </source>
</evidence>
<evidence type="ECO:0000256" key="4">
    <source>
        <dbReference type="ARBA" id="ARBA00022692"/>
    </source>
</evidence>
<comment type="subcellular location">
    <subcellularLocation>
        <location evidence="1">Membrane</location>
        <topology evidence="1">Multi-pass membrane protein</topology>
    </subcellularLocation>
</comment>
<evidence type="ECO:0000313" key="9">
    <source>
        <dbReference type="EMBL" id="KAF2091600.1"/>
    </source>
</evidence>
<feature type="transmembrane region" description="Helical" evidence="7">
    <location>
        <begin position="652"/>
        <end position="670"/>
    </location>
</feature>
<evidence type="ECO:0000259" key="8">
    <source>
        <dbReference type="Pfam" id="PF13632"/>
    </source>
</evidence>
<dbReference type="PANTHER" id="PTHR43867">
    <property type="entry name" value="CELLULOSE SYNTHASE CATALYTIC SUBUNIT A [UDP-FORMING]"/>
    <property type="match status" value="1"/>
</dbReference>
<feature type="domain" description="Glycosyltransferase 2-like" evidence="8">
    <location>
        <begin position="246"/>
        <end position="430"/>
    </location>
</feature>
<organism evidence="9 10">
    <name type="scientific">Saccharata proteae CBS 121410</name>
    <dbReference type="NCBI Taxonomy" id="1314787"/>
    <lineage>
        <taxon>Eukaryota</taxon>
        <taxon>Fungi</taxon>
        <taxon>Dikarya</taxon>
        <taxon>Ascomycota</taxon>
        <taxon>Pezizomycotina</taxon>
        <taxon>Dothideomycetes</taxon>
        <taxon>Dothideomycetes incertae sedis</taxon>
        <taxon>Botryosphaeriales</taxon>
        <taxon>Saccharataceae</taxon>
        <taxon>Saccharata</taxon>
    </lineage>
</organism>
<feature type="transmembrane region" description="Helical" evidence="7">
    <location>
        <begin position="550"/>
        <end position="569"/>
    </location>
</feature>
<feature type="transmembrane region" description="Helical" evidence="7">
    <location>
        <begin position="71"/>
        <end position="93"/>
    </location>
</feature>
<dbReference type="InterPro" id="IPR001173">
    <property type="entry name" value="Glyco_trans_2-like"/>
</dbReference>
<accession>A0A9P4LZX9</accession>
<dbReference type="GO" id="GO:0016020">
    <property type="term" value="C:membrane"/>
    <property type="evidence" value="ECO:0007669"/>
    <property type="project" value="UniProtKB-SubCell"/>
</dbReference>
<dbReference type="AlphaFoldDB" id="A0A9P4LZX9"/>
<feature type="transmembrane region" description="Helical" evidence="7">
    <location>
        <begin position="419"/>
        <end position="445"/>
    </location>
</feature>
<dbReference type="Gene3D" id="3.90.550.10">
    <property type="entry name" value="Spore Coat Polysaccharide Biosynthesis Protein SpsA, Chain A"/>
    <property type="match status" value="1"/>
</dbReference>
<keyword evidence="3" id="KW-0808">Transferase</keyword>
<protein>
    <submittedName>
        <fullName evidence="9">Glycosyltransferase family 2 protein</fullName>
    </submittedName>
</protein>
<dbReference type="OrthoDB" id="72851at2759"/>
<keyword evidence="10" id="KW-1185">Reference proteome</keyword>
<dbReference type="PANTHER" id="PTHR43867:SF2">
    <property type="entry name" value="CELLULOSE SYNTHASE CATALYTIC SUBUNIT A [UDP-FORMING]"/>
    <property type="match status" value="1"/>
</dbReference>
<feature type="transmembrane region" description="Helical" evidence="7">
    <location>
        <begin position="105"/>
        <end position="133"/>
    </location>
</feature>
<reference evidence="9" key="1">
    <citation type="journal article" date="2020" name="Stud. Mycol.">
        <title>101 Dothideomycetes genomes: a test case for predicting lifestyles and emergence of pathogens.</title>
        <authorList>
            <person name="Haridas S."/>
            <person name="Albert R."/>
            <person name="Binder M."/>
            <person name="Bloem J."/>
            <person name="Labutti K."/>
            <person name="Salamov A."/>
            <person name="Andreopoulos B."/>
            <person name="Baker S."/>
            <person name="Barry K."/>
            <person name="Bills G."/>
            <person name="Bluhm B."/>
            <person name="Cannon C."/>
            <person name="Castanera R."/>
            <person name="Culley D."/>
            <person name="Daum C."/>
            <person name="Ezra D."/>
            <person name="Gonzalez J."/>
            <person name="Henrissat B."/>
            <person name="Kuo A."/>
            <person name="Liang C."/>
            <person name="Lipzen A."/>
            <person name="Lutzoni F."/>
            <person name="Magnuson J."/>
            <person name="Mondo S."/>
            <person name="Nolan M."/>
            <person name="Ohm R."/>
            <person name="Pangilinan J."/>
            <person name="Park H.-J."/>
            <person name="Ramirez L."/>
            <person name="Alfaro M."/>
            <person name="Sun H."/>
            <person name="Tritt A."/>
            <person name="Yoshinaga Y."/>
            <person name="Zwiers L.-H."/>
            <person name="Turgeon B."/>
            <person name="Goodwin S."/>
            <person name="Spatafora J."/>
            <person name="Crous P."/>
            <person name="Grigoriev I."/>
        </authorList>
    </citation>
    <scope>NUCLEOTIDE SEQUENCE</scope>
    <source>
        <strain evidence="9">CBS 121410</strain>
    </source>
</reference>
<evidence type="ECO:0000313" key="10">
    <source>
        <dbReference type="Proteomes" id="UP000799776"/>
    </source>
</evidence>
<evidence type="ECO:0000256" key="6">
    <source>
        <dbReference type="ARBA" id="ARBA00023136"/>
    </source>
</evidence>
<evidence type="ECO:0000256" key="2">
    <source>
        <dbReference type="ARBA" id="ARBA00022676"/>
    </source>
</evidence>
<dbReference type="InterPro" id="IPR050321">
    <property type="entry name" value="Glycosyltr_2/OpgH_subfam"/>
</dbReference>
<dbReference type="InterPro" id="IPR029044">
    <property type="entry name" value="Nucleotide-diphossugar_trans"/>
</dbReference>
<evidence type="ECO:0000256" key="3">
    <source>
        <dbReference type="ARBA" id="ARBA00022679"/>
    </source>
</evidence>
<evidence type="ECO:0000256" key="7">
    <source>
        <dbReference type="SAM" id="Phobius"/>
    </source>
</evidence>
<keyword evidence="4 7" id="KW-0812">Transmembrane</keyword>
<comment type="caution">
    <text evidence="9">The sequence shown here is derived from an EMBL/GenBank/DDBJ whole genome shotgun (WGS) entry which is preliminary data.</text>
</comment>
<keyword evidence="6 7" id="KW-0472">Membrane</keyword>